<comment type="subcellular location">
    <subcellularLocation>
        <location evidence="1">Cell membrane</location>
        <topology evidence="1">Multi-pass membrane protein</topology>
    </subcellularLocation>
</comment>
<dbReference type="Pfam" id="PF02588">
    <property type="entry name" value="YitT_membrane"/>
    <property type="match status" value="1"/>
</dbReference>
<dbReference type="Proteomes" id="UP000006875">
    <property type="component" value="Chromosome"/>
</dbReference>
<proteinExistence type="predicted"/>
<gene>
    <name evidence="8" type="ordered locus">Ilyop_0841</name>
</gene>
<evidence type="ECO:0000313" key="8">
    <source>
        <dbReference type="EMBL" id="ADO82627.1"/>
    </source>
</evidence>
<dbReference type="OrthoDB" id="3180973at2"/>
<keyword evidence="9" id="KW-1185">Reference proteome</keyword>
<keyword evidence="5 6" id="KW-0472">Membrane</keyword>
<dbReference type="STRING" id="572544.Ilyop_0841"/>
<evidence type="ECO:0000259" key="7">
    <source>
        <dbReference type="Pfam" id="PF10035"/>
    </source>
</evidence>
<dbReference type="InterPro" id="IPR003740">
    <property type="entry name" value="YitT"/>
</dbReference>
<dbReference type="GO" id="GO:0005886">
    <property type="term" value="C:plasma membrane"/>
    <property type="evidence" value="ECO:0007669"/>
    <property type="project" value="UniProtKB-SubCell"/>
</dbReference>
<dbReference type="InterPro" id="IPR019264">
    <property type="entry name" value="DUF2179"/>
</dbReference>
<evidence type="ECO:0000313" key="9">
    <source>
        <dbReference type="Proteomes" id="UP000006875"/>
    </source>
</evidence>
<feature type="domain" description="DUF2179" evidence="7">
    <location>
        <begin position="236"/>
        <end position="285"/>
    </location>
</feature>
<dbReference type="Gene3D" id="3.30.70.120">
    <property type="match status" value="1"/>
</dbReference>
<evidence type="ECO:0000256" key="1">
    <source>
        <dbReference type="ARBA" id="ARBA00004651"/>
    </source>
</evidence>
<evidence type="ECO:0000256" key="4">
    <source>
        <dbReference type="ARBA" id="ARBA00022989"/>
    </source>
</evidence>
<protein>
    <recommendedName>
        <fullName evidence="7">DUF2179 domain-containing protein</fullName>
    </recommendedName>
</protein>
<dbReference type="Pfam" id="PF10035">
    <property type="entry name" value="DUF2179"/>
    <property type="match status" value="1"/>
</dbReference>
<dbReference type="CDD" id="cd16380">
    <property type="entry name" value="YitT_C"/>
    <property type="match status" value="1"/>
</dbReference>
<dbReference type="RefSeq" id="WP_013387297.1">
    <property type="nucleotide sequence ID" value="NC_014632.1"/>
</dbReference>
<dbReference type="InterPro" id="IPR051461">
    <property type="entry name" value="UPF0750_membrane"/>
</dbReference>
<evidence type="ECO:0000256" key="2">
    <source>
        <dbReference type="ARBA" id="ARBA00022475"/>
    </source>
</evidence>
<feature type="transmembrane region" description="Helical" evidence="6">
    <location>
        <begin position="45"/>
        <end position="73"/>
    </location>
</feature>
<feature type="transmembrane region" description="Helical" evidence="6">
    <location>
        <begin position="160"/>
        <end position="179"/>
    </location>
</feature>
<dbReference type="eggNOG" id="COG1284">
    <property type="taxonomic scope" value="Bacteria"/>
</dbReference>
<dbReference type="KEGG" id="ipo:Ilyop_0841"/>
<dbReference type="PANTHER" id="PTHR33545">
    <property type="entry name" value="UPF0750 MEMBRANE PROTEIN YITT-RELATED"/>
    <property type="match status" value="1"/>
</dbReference>
<evidence type="ECO:0000256" key="3">
    <source>
        <dbReference type="ARBA" id="ARBA00022692"/>
    </source>
</evidence>
<dbReference type="InterPro" id="IPR015867">
    <property type="entry name" value="N-reg_PII/ATP_PRibTrfase_C"/>
</dbReference>
<feature type="transmembrane region" description="Helical" evidence="6">
    <location>
        <begin position="185"/>
        <end position="202"/>
    </location>
</feature>
<dbReference type="PANTHER" id="PTHR33545:SF5">
    <property type="entry name" value="UPF0750 MEMBRANE PROTEIN YITT"/>
    <property type="match status" value="1"/>
</dbReference>
<name>E3H7P5_ILYPC</name>
<feature type="transmembrane region" description="Helical" evidence="6">
    <location>
        <begin position="12"/>
        <end position="33"/>
    </location>
</feature>
<dbReference type="HOGENOM" id="CLU_063199_1_1_0"/>
<dbReference type="EMBL" id="CP002281">
    <property type="protein sequence ID" value="ADO82627.1"/>
    <property type="molecule type" value="Genomic_DNA"/>
</dbReference>
<reference evidence="8 9" key="1">
    <citation type="journal article" date="2010" name="Stand. Genomic Sci.">
        <title>Complete genome sequence of Ilyobacter polytropus type strain (CuHbu1).</title>
        <authorList>
            <person name="Sikorski J."/>
            <person name="Chertkov O."/>
            <person name="Lapidus A."/>
            <person name="Nolan M."/>
            <person name="Lucas S."/>
            <person name="Del Rio T.G."/>
            <person name="Tice H."/>
            <person name="Cheng J.F."/>
            <person name="Tapia R."/>
            <person name="Han C."/>
            <person name="Goodwin L."/>
            <person name="Pitluck S."/>
            <person name="Liolios K."/>
            <person name="Ivanova N."/>
            <person name="Mavromatis K."/>
            <person name="Mikhailova N."/>
            <person name="Pati A."/>
            <person name="Chen A."/>
            <person name="Palaniappan K."/>
            <person name="Land M."/>
            <person name="Hauser L."/>
            <person name="Chang Y.J."/>
            <person name="Jeffries C.D."/>
            <person name="Brambilla E."/>
            <person name="Yasawong M."/>
            <person name="Rohde M."/>
            <person name="Pukall R."/>
            <person name="Spring S."/>
            <person name="Goker M."/>
            <person name="Woyke T."/>
            <person name="Bristow J."/>
            <person name="Eisen J.A."/>
            <person name="Markowitz V."/>
            <person name="Hugenholtz P."/>
            <person name="Kyrpides N.C."/>
            <person name="Klenk H.P."/>
        </authorList>
    </citation>
    <scope>NUCLEOTIDE SEQUENCE [LARGE SCALE GENOMIC DNA]</scope>
    <source>
        <strain evidence="9">ATCC 51220 / DSM 2926 / LMG 16218 / CuHBu1</strain>
    </source>
</reference>
<keyword evidence="3 6" id="KW-0812">Transmembrane</keyword>
<dbReference type="PIRSF" id="PIRSF006483">
    <property type="entry name" value="Membrane_protein_YitT"/>
    <property type="match status" value="1"/>
</dbReference>
<keyword evidence="4 6" id="KW-1133">Transmembrane helix</keyword>
<feature type="transmembrane region" description="Helical" evidence="6">
    <location>
        <begin position="117"/>
        <end position="139"/>
    </location>
</feature>
<dbReference type="AlphaFoldDB" id="E3H7P5"/>
<evidence type="ECO:0000256" key="5">
    <source>
        <dbReference type="ARBA" id="ARBA00023136"/>
    </source>
</evidence>
<sequence>MKRKRKRKSIFLDYFIVNLGSLITAAGIAFFLAPARIAPGGVSGLAIIINSIWGTSVGVTMLFLNVPIFLIGLKIFGKAYGFKTFLGTVLLSIYVDLLNYLFPNIDTLIDFAKGGNLFLATIYGGLLVGLGVGMIMKFGGSTGGTDILAQVINKYLKLSMGYSMMVVDFIIVSIAALVFGFEKALYAIITLYAIGVVINKVFEGVSYSKMVYIISDKYEEIRNIIITELDSTGNGLDIEGLYTSKERKMIMTVMRNKKIHDLREHIKAVDPEAFVIISEVYEVLGEGFTPIK</sequence>
<accession>E3H7P5</accession>
<organism evidence="8 9">
    <name type="scientific">Ilyobacter polytropus (strain ATCC 51220 / DSM 2926 / LMG 16218 / CuHBu1)</name>
    <dbReference type="NCBI Taxonomy" id="572544"/>
    <lineage>
        <taxon>Bacteria</taxon>
        <taxon>Fusobacteriati</taxon>
        <taxon>Fusobacteriota</taxon>
        <taxon>Fusobacteriia</taxon>
        <taxon>Fusobacteriales</taxon>
        <taxon>Fusobacteriaceae</taxon>
        <taxon>Ilyobacter</taxon>
    </lineage>
</organism>
<feature type="transmembrane region" description="Helical" evidence="6">
    <location>
        <begin position="85"/>
        <end position="102"/>
    </location>
</feature>
<evidence type="ECO:0000256" key="6">
    <source>
        <dbReference type="SAM" id="Phobius"/>
    </source>
</evidence>
<keyword evidence="2" id="KW-1003">Cell membrane</keyword>